<dbReference type="AlphaFoldDB" id="A0A6A6XNZ6"/>
<evidence type="ECO:0000313" key="2">
    <source>
        <dbReference type="EMBL" id="KAF2798082.1"/>
    </source>
</evidence>
<feature type="signal peptide" evidence="1">
    <location>
        <begin position="1"/>
        <end position="24"/>
    </location>
</feature>
<proteinExistence type="predicted"/>
<evidence type="ECO:0000313" key="3">
    <source>
        <dbReference type="Proteomes" id="UP000799757"/>
    </source>
</evidence>
<accession>A0A6A6XNZ6</accession>
<gene>
    <name evidence="2" type="ORF">K505DRAFT_122885</name>
</gene>
<keyword evidence="1" id="KW-0732">Signal</keyword>
<reference evidence="2" key="1">
    <citation type="journal article" date="2020" name="Stud. Mycol.">
        <title>101 Dothideomycetes genomes: a test case for predicting lifestyles and emergence of pathogens.</title>
        <authorList>
            <person name="Haridas S."/>
            <person name="Albert R."/>
            <person name="Binder M."/>
            <person name="Bloem J."/>
            <person name="Labutti K."/>
            <person name="Salamov A."/>
            <person name="Andreopoulos B."/>
            <person name="Baker S."/>
            <person name="Barry K."/>
            <person name="Bills G."/>
            <person name="Bluhm B."/>
            <person name="Cannon C."/>
            <person name="Castanera R."/>
            <person name="Culley D."/>
            <person name="Daum C."/>
            <person name="Ezra D."/>
            <person name="Gonzalez J."/>
            <person name="Henrissat B."/>
            <person name="Kuo A."/>
            <person name="Liang C."/>
            <person name="Lipzen A."/>
            <person name="Lutzoni F."/>
            <person name="Magnuson J."/>
            <person name="Mondo S."/>
            <person name="Nolan M."/>
            <person name="Ohm R."/>
            <person name="Pangilinan J."/>
            <person name="Park H.-J."/>
            <person name="Ramirez L."/>
            <person name="Alfaro M."/>
            <person name="Sun H."/>
            <person name="Tritt A."/>
            <person name="Yoshinaga Y."/>
            <person name="Zwiers L.-H."/>
            <person name="Turgeon B."/>
            <person name="Goodwin S."/>
            <person name="Spatafora J."/>
            <person name="Crous P."/>
            <person name="Grigoriev I."/>
        </authorList>
    </citation>
    <scope>NUCLEOTIDE SEQUENCE</scope>
    <source>
        <strain evidence="2">CBS 109.77</strain>
    </source>
</reference>
<dbReference type="Proteomes" id="UP000799757">
    <property type="component" value="Unassembled WGS sequence"/>
</dbReference>
<protein>
    <submittedName>
        <fullName evidence="2">Uncharacterized protein</fullName>
    </submittedName>
</protein>
<name>A0A6A6XNZ6_9PLEO</name>
<sequence>MDQHWSSYFLLLLLVTISAILTQAISPSQPTNSHAISAATLGFSPAPTDPPYLMDFASPSERQDLRRLAARQRGPGVCAYVNGIQGTKCALVSAMSCELITYSLVVDMQSWNGMRGQRQWSRGLLSSGKYGELRVADNMSAVHKFGILRHVLSEQPIYPEMVR</sequence>
<dbReference type="EMBL" id="MU001792">
    <property type="protein sequence ID" value="KAF2798082.1"/>
    <property type="molecule type" value="Genomic_DNA"/>
</dbReference>
<organism evidence="2 3">
    <name type="scientific">Melanomma pulvis-pyrius CBS 109.77</name>
    <dbReference type="NCBI Taxonomy" id="1314802"/>
    <lineage>
        <taxon>Eukaryota</taxon>
        <taxon>Fungi</taxon>
        <taxon>Dikarya</taxon>
        <taxon>Ascomycota</taxon>
        <taxon>Pezizomycotina</taxon>
        <taxon>Dothideomycetes</taxon>
        <taxon>Pleosporomycetidae</taxon>
        <taxon>Pleosporales</taxon>
        <taxon>Melanommataceae</taxon>
        <taxon>Melanomma</taxon>
    </lineage>
</organism>
<feature type="chain" id="PRO_5025692286" evidence="1">
    <location>
        <begin position="25"/>
        <end position="163"/>
    </location>
</feature>
<keyword evidence="3" id="KW-1185">Reference proteome</keyword>
<evidence type="ECO:0000256" key="1">
    <source>
        <dbReference type="SAM" id="SignalP"/>
    </source>
</evidence>